<comment type="caution">
    <text evidence="1">The sequence shown here is derived from an EMBL/GenBank/DDBJ whole genome shotgun (WGS) entry which is preliminary data.</text>
</comment>
<dbReference type="Proteomes" id="UP000299102">
    <property type="component" value="Unassembled WGS sequence"/>
</dbReference>
<evidence type="ECO:0000313" key="2">
    <source>
        <dbReference type="Proteomes" id="UP000299102"/>
    </source>
</evidence>
<dbReference type="AlphaFoldDB" id="A0A4C1T3V4"/>
<sequence>MCTHRRRHARTHRRTDINREMLRIDFEGPETYNNRITFSLSISIPLLLLKPSSFILDSYGGLAFVSNPVSISIDSNSGSIINSGPAVNSSLGTASHQDFDQAPDSNSDHTLDSDFDIVLDFDTNLDFSILPACCFDSAICHGSDLNETATKAMIALASLGQSTLALVTNRLLSPLATQYTIVTPPVKRQTSKTLIFAASVFDDRCHSRRSLT</sequence>
<organism evidence="1 2">
    <name type="scientific">Eumeta variegata</name>
    <name type="common">Bagworm moth</name>
    <name type="synonym">Eumeta japonica</name>
    <dbReference type="NCBI Taxonomy" id="151549"/>
    <lineage>
        <taxon>Eukaryota</taxon>
        <taxon>Metazoa</taxon>
        <taxon>Ecdysozoa</taxon>
        <taxon>Arthropoda</taxon>
        <taxon>Hexapoda</taxon>
        <taxon>Insecta</taxon>
        <taxon>Pterygota</taxon>
        <taxon>Neoptera</taxon>
        <taxon>Endopterygota</taxon>
        <taxon>Lepidoptera</taxon>
        <taxon>Glossata</taxon>
        <taxon>Ditrysia</taxon>
        <taxon>Tineoidea</taxon>
        <taxon>Psychidae</taxon>
        <taxon>Oiketicinae</taxon>
        <taxon>Eumeta</taxon>
    </lineage>
</organism>
<keyword evidence="2" id="KW-1185">Reference proteome</keyword>
<accession>A0A4C1T3V4</accession>
<evidence type="ECO:0000313" key="1">
    <source>
        <dbReference type="EMBL" id="GBP08814.1"/>
    </source>
</evidence>
<name>A0A4C1T3V4_EUMVA</name>
<proteinExistence type="predicted"/>
<reference evidence="1 2" key="1">
    <citation type="journal article" date="2019" name="Commun. Biol.">
        <title>The bagworm genome reveals a unique fibroin gene that provides high tensile strength.</title>
        <authorList>
            <person name="Kono N."/>
            <person name="Nakamura H."/>
            <person name="Ohtoshi R."/>
            <person name="Tomita M."/>
            <person name="Numata K."/>
            <person name="Arakawa K."/>
        </authorList>
    </citation>
    <scope>NUCLEOTIDE SEQUENCE [LARGE SCALE GENOMIC DNA]</scope>
</reference>
<gene>
    <name evidence="1" type="ORF">EVAR_78220_1</name>
</gene>
<protein>
    <submittedName>
        <fullName evidence="1">Uncharacterized protein</fullName>
    </submittedName>
</protein>
<dbReference type="EMBL" id="BGZK01000033">
    <property type="protein sequence ID" value="GBP08814.1"/>
    <property type="molecule type" value="Genomic_DNA"/>
</dbReference>